<reference evidence="2" key="1">
    <citation type="journal article" date="2021" name="Nat. Commun.">
        <title>Genetic determinants of endophytism in the Arabidopsis root mycobiome.</title>
        <authorList>
            <person name="Mesny F."/>
            <person name="Miyauchi S."/>
            <person name="Thiergart T."/>
            <person name="Pickel B."/>
            <person name="Atanasova L."/>
            <person name="Karlsson M."/>
            <person name="Huettel B."/>
            <person name="Barry K.W."/>
            <person name="Haridas S."/>
            <person name="Chen C."/>
            <person name="Bauer D."/>
            <person name="Andreopoulos W."/>
            <person name="Pangilinan J."/>
            <person name="LaButti K."/>
            <person name="Riley R."/>
            <person name="Lipzen A."/>
            <person name="Clum A."/>
            <person name="Drula E."/>
            <person name="Henrissat B."/>
            <person name="Kohler A."/>
            <person name="Grigoriev I.V."/>
            <person name="Martin F.M."/>
            <person name="Hacquard S."/>
        </authorList>
    </citation>
    <scope>NUCLEOTIDE SEQUENCE</scope>
    <source>
        <strain evidence="2">MPI-CAGE-AT-0021</strain>
    </source>
</reference>
<dbReference type="Proteomes" id="UP000717696">
    <property type="component" value="Unassembled WGS sequence"/>
</dbReference>
<protein>
    <submittedName>
        <fullName evidence="2">Uncharacterized protein</fullName>
    </submittedName>
</protein>
<evidence type="ECO:0000313" key="2">
    <source>
        <dbReference type="EMBL" id="KAH7163505.1"/>
    </source>
</evidence>
<accession>A0A9P9FM08</accession>
<organism evidence="2 3">
    <name type="scientific">Dactylonectria estremocensis</name>
    <dbReference type="NCBI Taxonomy" id="1079267"/>
    <lineage>
        <taxon>Eukaryota</taxon>
        <taxon>Fungi</taxon>
        <taxon>Dikarya</taxon>
        <taxon>Ascomycota</taxon>
        <taxon>Pezizomycotina</taxon>
        <taxon>Sordariomycetes</taxon>
        <taxon>Hypocreomycetidae</taxon>
        <taxon>Hypocreales</taxon>
        <taxon>Nectriaceae</taxon>
        <taxon>Dactylonectria</taxon>
    </lineage>
</organism>
<feature type="compositionally biased region" description="Basic residues" evidence="1">
    <location>
        <begin position="1"/>
        <end position="14"/>
    </location>
</feature>
<feature type="region of interest" description="Disordered" evidence="1">
    <location>
        <begin position="1"/>
        <end position="34"/>
    </location>
</feature>
<gene>
    <name evidence="2" type="ORF">B0J13DRAFT_38121</name>
</gene>
<keyword evidence="3" id="KW-1185">Reference proteome</keyword>
<comment type="caution">
    <text evidence="2">The sequence shown here is derived from an EMBL/GenBank/DDBJ whole genome shotgun (WGS) entry which is preliminary data.</text>
</comment>
<name>A0A9P9FM08_9HYPO</name>
<dbReference type="EMBL" id="JAGMUU010000001">
    <property type="protein sequence ID" value="KAH7163505.1"/>
    <property type="molecule type" value="Genomic_DNA"/>
</dbReference>
<proteinExistence type="predicted"/>
<evidence type="ECO:0000313" key="3">
    <source>
        <dbReference type="Proteomes" id="UP000717696"/>
    </source>
</evidence>
<sequence>MDRHPASHHFRNGRPRQGERRPAMMNPNPADDYPLERYDDYLGTQDMTPRLADWLHPHVGPNAFSNEAVLRQPGGPVIALTRRPNMVVVILPRSIIGERTLEEVTYNIKRDLLFEHLPEAQDEVRRGVLDMGVLVQRAVADRHPERMIHWALHFMFGHIQRLSRTGEMNMFGSAKDDIDESLDRVSAVRLWASCMHGVCVVLDAERGLGCSDEILGHIMTFLEGLFQDVQNLLGGWQTSVLFEAFAGAFRTTRVDLVDQLYRIWDRFDPDVQDDIMHGIRTGLESNTAEGRAHRMYRALQQRAMGLTR</sequence>
<dbReference type="OrthoDB" id="4637685at2759"/>
<evidence type="ECO:0000256" key="1">
    <source>
        <dbReference type="SAM" id="MobiDB-lite"/>
    </source>
</evidence>
<dbReference type="AlphaFoldDB" id="A0A9P9FM08"/>